<reference evidence="2 3" key="1">
    <citation type="journal article" date="2009" name="Nat. Genet.">
        <title>The genome of the cucumber, Cucumis sativus L.</title>
        <authorList>
            <person name="Huang S."/>
            <person name="Li R."/>
            <person name="Zhang Z."/>
            <person name="Li L."/>
            <person name="Gu X."/>
            <person name="Fan W."/>
            <person name="Lucas W.J."/>
            <person name="Wang X."/>
            <person name="Xie B."/>
            <person name="Ni P."/>
            <person name="Ren Y."/>
            <person name="Zhu H."/>
            <person name="Li J."/>
            <person name="Lin K."/>
            <person name="Jin W."/>
            <person name="Fei Z."/>
            <person name="Li G."/>
            <person name="Staub J."/>
            <person name="Kilian A."/>
            <person name="van der Vossen E.A."/>
            <person name="Wu Y."/>
            <person name="Guo J."/>
            <person name="He J."/>
            <person name="Jia Z."/>
            <person name="Ren Y."/>
            <person name="Tian G."/>
            <person name="Lu Y."/>
            <person name="Ruan J."/>
            <person name="Qian W."/>
            <person name="Wang M."/>
            <person name="Huang Q."/>
            <person name="Li B."/>
            <person name="Xuan Z."/>
            <person name="Cao J."/>
            <person name="Asan"/>
            <person name="Wu Z."/>
            <person name="Zhang J."/>
            <person name="Cai Q."/>
            <person name="Bai Y."/>
            <person name="Zhao B."/>
            <person name="Han Y."/>
            <person name="Li Y."/>
            <person name="Li X."/>
            <person name="Wang S."/>
            <person name="Shi Q."/>
            <person name="Liu S."/>
            <person name="Cho W.K."/>
            <person name="Kim J.Y."/>
            <person name="Xu Y."/>
            <person name="Heller-Uszynska K."/>
            <person name="Miao H."/>
            <person name="Cheng Z."/>
            <person name="Zhang S."/>
            <person name="Wu J."/>
            <person name="Yang Y."/>
            <person name="Kang H."/>
            <person name="Li M."/>
            <person name="Liang H."/>
            <person name="Ren X."/>
            <person name="Shi Z."/>
            <person name="Wen M."/>
            <person name="Jian M."/>
            <person name="Yang H."/>
            <person name="Zhang G."/>
            <person name="Yang Z."/>
            <person name="Chen R."/>
            <person name="Liu S."/>
            <person name="Li J."/>
            <person name="Ma L."/>
            <person name="Liu H."/>
            <person name="Zhou Y."/>
            <person name="Zhao J."/>
            <person name="Fang X."/>
            <person name="Li G."/>
            <person name="Fang L."/>
            <person name="Li Y."/>
            <person name="Liu D."/>
            <person name="Zheng H."/>
            <person name="Zhang Y."/>
            <person name="Qin N."/>
            <person name="Li Z."/>
            <person name="Yang G."/>
            <person name="Yang S."/>
            <person name="Bolund L."/>
            <person name="Kristiansen K."/>
            <person name="Zheng H."/>
            <person name="Li S."/>
            <person name="Zhang X."/>
            <person name="Yang H."/>
            <person name="Wang J."/>
            <person name="Sun R."/>
            <person name="Zhang B."/>
            <person name="Jiang S."/>
            <person name="Wang J."/>
            <person name="Du Y."/>
            <person name="Li S."/>
        </authorList>
    </citation>
    <scope>NUCLEOTIDE SEQUENCE [LARGE SCALE GENOMIC DNA]</scope>
    <source>
        <strain evidence="3">cv. 9930</strain>
    </source>
</reference>
<protein>
    <submittedName>
        <fullName evidence="2">Uncharacterized protein</fullName>
    </submittedName>
</protein>
<feature type="region of interest" description="Disordered" evidence="1">
    <location>
        <begin position="69"/>
        <end position="109"/>
    </location>
</feature>
<dbReference type="Gramene" id="KGN56594">
    <property type="protein sequence ID" value="KGN56594"/>
    <property type="gene ID" value="Csa_3G126095"/>
</dbReference>
<keyword evidence="3" id="KW-1185">Reference proteome</keyword>
<reference evidence="2 3" key="3">
    <citation type="journal article" date="2010" name="BMC Genomics">
        <title>Transcriptome sequencing and comparative analysis of cucumber flowers with different sex types.</title>
        <authorList>
            <person name="Guo S."/>
            <person name="Zheng Y."/>
            <person name="Joung J.G."/>
            <person name="Liu S."/>
            <person name="Zhang Z."/>
            <person name="Crasta O.R."/>
            <person name="Sobral B.W."/>
            <person name="Xu Y."/>
            <person name="Huang S."/>
            <person name="Fei Z."/>
        </authorList>
    </citation>
    <scope>NUCLEOTIDE SEQUENCE [LARGE SCALE GENOMIC DNA]</scope>
    <source>
        <strain evidence="3">cv. 9930</strain>
    </source>
</reference>
<evidence type="ECO:0000313" key="2">
    <source>
        <dbReference type="EMBL" id="KGN56594.1"/>
    </source>
</evidence>
<proteinExistence type="predicted"/>
<sequence length="109" mass="12774">MKPLTTQQHTFVDGVPKFIFTDQIQDPHSQKETSHQLLLPVTLQNPTKLAVRRVQLQLTFCTDCLHYTKTRNPTKTKGKRETESKYRRGINPTKPNQHHNHKRIYTPKS</sequence>
<name>A0A0A0L6E6_CUCSA</name>
<accession>A0A0A0L6E6</accession>
<reference evidence="2 3" key="2">
    <citation type="journal article" date="2009" name="PLoS ONE">
        <title>An integrated genetic and cytogenetic map of the cucumber genome.</title>
        <authorList>
            <person name="Ren Y."/>
            <person name="Zhang Z."/>
            <person name="Liu J."/>
            <person name="Staub J.E."/>
            <person name="Han Y."/>
            <person name="Cheng Z."/>
            <person name="Li X."/>
            <person name="Lu J."/>
            <person name="Miao H."/>
            <person name="Kang H."/>
            <person name="Xie B."/>
            <person name="Gu X."/>
            <person name="Wang X."/>
            <person name="Du Y."/>
            <person name="Jin W."/>
            <person name="Huang S."/>
        </authorList>
    </citation>
    <scope>NUCLEOTIDE SEQUENCE [LARGE SCALE GENOMIC DNA]</scope>
    <source>
        <strain evidence="3">cv. 9930</strain>
    </source>
</reference>
<feature type="compositionally biased region" description="Basic residues" evidence="1">
    <location>
        <begin position="96"/>
        <end position="109"/>
    </location>
</feature>
<dbReference type="Proteomes" id="UP000029981">
    <property type="component" value="Chromosome 3"/>
</dbReference>
<dbReference type="EMBL" id="CM002924">
    <property type="protein sequence ID" value="KGN56594.1"/>
    <property type="molecule type" value="Genomic_DNA"/>
</dbReference>
<gene>
    <name evidence="2" type="ORF">Csa_3G126095</name>
</gene>
<organism evidence="2 3">
    <name type="scientific">Cucumis sativus</name>
    <name type="common">Cucumber</name>
    <dbReference type="NCBI Taxonomy" id="3659"/>
    <lineage>
        <taxon>Eukaryota</taxon>
        <taxon>Viridiplantae</taxon>
        <taxon>Streptophyta</taxon>
        <taxon>Embryophyta</taxon>
        <taxon>Tracheophyta</taxon>
        <taxon>Spermatophyta</taxon>
        <taxon>Magnoliopsida</taxon>
        <taxon>eudicotyledons</taxon>
        <taxon>Gunneridae</taxon>
        <taxon>Pentapetalae</taxon>
        <taxon>rosids</taxon>
        <taxon>fabids</taxon>
        <taxon>Cucurbitales</taxon>
        <taxon>Cucurbitaceae</taxon>
        <taxon>Benincaseae</taxon>
        <taxon>Cucumis</taxon>
    </lineage>
</organism>
<reference evidence="2 3" key="4">
    <citation type="journal article" date="2011" name="BMC Genomics">
        <title>RNA-Seq improves annotation of protein-coding genes in the cucumber genome.</title>
        <authorList>
            <person name="Li Z."/>
            <person name="Zhang Z."/>
            <person name="Yan P."/>
            <person name="Huang S."/>
            <person name="Fei Z."/>
            <person name="Lin K."/>
        </authorList>
    </citation>
    <scope>NUCLEOTIDE SEQUENCE [LARGE SCALE GENOMIC DNA]</scope>
    <source>
        <strain evidence="3">cv. 9930</strain>
    </source>
</reference>
<feature type="compositionally biased region" description="Basic residues" evidence="1">
    <location>
        <begin position="69"/>
        <end position="78"/>
    </location>
</feature>
<dbReference type="AlphaFoldDB" id="A0A0A0L6E6"/>
<evidence type="ECO:0000256" key="1">
    <source>
        <dbReference type="SAM" id="MobiDB-lite"/>
    </source>
</evidence>
<evidence type="ECO:0000313" key="3">
    <source>
        <dbReference type="Proteomes" id="UP000029981"/>
    </source>
</evidence>